<feature type="domain" description="Rhodanese" evidence="1">
    <location>
        <begin position="19"/>
        <end position="102"/>
    </location>
</feature>
<sequence>MLSIFKKLFAPPVNFKEVIAKGALILDVRTKAEFDSGHIKGSLNIPLDELPKKLGELHQKHKPIIVVCRSGNRSSIAKSILKSDGIEVYNGGAWNSLEQKIK</sequence>
<dbReference type="SUPFAM" id="SSF52821">
    <property type="entry name" value="Rhodanese/Cell cycle control phosphatase"/>
    <property type="match status" value="1"/>
</dbReference>
<dbReference type="InterPro" id="IPR036873">
    <property type="entry name" value="Rhodanese-like_dom_sf"/>
</dbReference>
<organism evidence="2">
    <name type="scientific">Sediminibacterium sp. KACHI17</name>
    <dbReference type="NCBI Taxonomy" id="1751071"/>
    <lineage>
        <taxon>Bacteria</taxon>
        <taxon>Pseudomonadati</taxon>
        <taxon>Bacteroidota</taxon>
        <taxon>Chitinophagia</taxon>
        <taxon>Chitinophagales</taxon>
        <taxon>Chitinophagaceae</taxon>
        <taxon>Sediminibacterium</taxon>
    </lineage>
</organism>
<dbReference type="Pfam" id="PF00581">
    <property type="entry name" value="Rhodanese"/>
    <property type="match status" value="1"/>
</dbReference>
<dbReference type="Gene3D" id="3.40.250.10">
    <property type="entry name" value="Rhodanese-like domain"/>
    <property type="match status" value="1"/>
</dbReference>
<accession>A0AAT9GK48</accession>
<dbReference type="PANTHER" id="PTHR43031">
    <property type="entry name" value="FAD-DEPENDENT OXIDOREDUCTASE"/>
    <property type="match status" value="1"/>
</dbReference>
<evidence type="ECO:0000313" key="2">
    <source>
        <dbReference type="EMBL" id="BFG70969.1"/>
    </source>
</evidence>
<dbReference type="AlphaFoldDB" id="A0AAT9GK48"/>
<reference evidence="2" key="1">
    <citation type="submission" date="2024-02" db="EMBL/GenBank/DDBJ databases">
        <title>Sediminibacterium planktonica sp. nov. and Sediminibacterium longus sp. nov., isolated from surface lake and river water.</title>
        <authorList>
            <person name="Watanabe K."/>
            <person name="Takemine S."/>
            <person name="Ishii Y."/>
            <person name="Ogata Y."/>
            <person name="Shindo C."/>
            <person name="Suda W."/>
        </authorList>
    </citation>
    <scope>NUCLEOTIDE SEQUENCE</scope>
    <source>
        <strain evidence="2">KACHI17</strain>
    </source>
</reference>
<evidence type="ECO:0000259" key="1">
    <source>
        <dbReference type="PROSITE" id="PS50206"/>
    </source>
</evidence>
<name>A0AAT9GK48_9BACT</name>
<protein>
    <submittedName>
        <fullName evidence="2">Rhodanese-like domain-containing protein</fullName>
    </submittedName>
</protein>
<gene>
    <name evidence="2" type="ORF">KACHI17_18500</name>
</gene>
<dbReference type="InterPro" id="IPR001763">
    <property type="entry name" value="Rhodanese-like_dom"/>
</dbReference>
<dbReference type="RefSeq" id="WP_353548607.1">
    <property type="nucleotide sequence ID" value="NZ_AP029612.1"/>
</dbReference>
<proteinExistence type="predicted"/>
<dbReference type="InterPro" id="IPR050229">
    <property type="entry name" value="GlpE_sulfurtransferase"/>
</dbReference>
<dbReference type="PANTHER" id="PTHR43031:SF1">
    <property type="entry name" value="PYRIDINE NUCLEOTIDE-DISULPHIDE OXIDOREDUCTASE"/>
    <property type="match status" value="1"/>
</dbReference>
<dbReference type="SMART" id="SM00450">
    <property type="entry name" value="RHOD"/>
    <property type="match status" value="1"/>
</dbReference>
<dbReference type="CDD" id="cd00158">
    <property type="entry name" value="RHOD"/>
    <property type="match status" value="1"/>
</dbReference>
<dbReference type="EMBL" id="AP029612">
    <property type="protein sequence ID" value="BFG70969.1"/>
    <property type="molecule type" value="Genomic_DNA"/>
</dbReference>
<dbReference type="PROSITE" id="PS50206">
    <property type="entry name" value="RHODANESE_3"/>
    <property type="match status" value="1"/>
</dbReference>